<dbReference type="PANTHER" id="PTHR20935">
    <property type="entry name" value="PHOSPHOGLYCERATE MUTASE-RELATED"/>
    <property type="match status" value="1"/>
</dbReference>
<dbReference type="PANTHER" id="PTHR20935:SF0">
    <property type="entry name" value="SERINE_THREONINE-PROTEIN PHOSPHATASE PGAM5, MITOCHONDRIAL"/>
    <property type="match status" value="1"/>
</dbReference>
<dbReference type="CDD" id="cd07067">
    <property type="entry name" value="HP_PGM_like"/>
    <property type="match status" value="1"/>
</dbReference>
<dbReference type="SMART" id="SM00855">
    <property type="entry name" value="PGAM"/>
    <property type="match status" value="1"/>
</dbReference>
<protein>
    <submittedName>
        <fullName evidence="2">Broad specificity phosphatase PhoE</fullName>
    </submittedName>
</protein>
<evidence type="ECO:0000313" key="3">
    <source>
        <dbReference type="Proteomes" id="UP000199494"/>
    </source>
</evidence>
<reference evidence="2 3" key="1">
    <citation type="submission" date="2016-10" db="EMBL/GenBank/DDBJ databases">
        <authorList>
            <person name="de Groot N.N."/>
        </authorList>
    </citation>
    <scope>NUCLEOTIDE SEQUENCE [LARGE SCALE GENOMIC DNA]</scope>
    <source>
        <strain evidence="2 3">CGMCC 4.5506</strain>
    </source>
</reference>
<dbReference type="SUPFAM" id="SSF53254">
    <property type="entry name" value="Phosphoglycerate mutase-like"/>
    <property type="match status" value="1"/>
</dbReference>
<name>A0A222VMS8_9PSEU</name>
<dbReference type="EMBL" id="FMZE01000001">
    <property type="protein sequence ID" value="SDC05361.1"/>
    <property type="molecule type" value="Genomic_DNA"/>
</dbReference>
<dbReference type="STRING" id="530584.SAMN05421630_101242"/>
<keyword evidence="3" id="KW-1185">Reference proteome</keyword>
<dbReference type="InterPro" id="IPR013078">
    <property type="entry name" value="His_Pase_superF_clade-1"/>
</dbReference>
<dbReference type="KEGG" id="pmad:BAY61_09395"/>
<dbReference type="RefSeq" id="WP_091795191.1">
    <property type="nucleotide sequence ID" value="NZ_CP016353.1"/>
</dbReference>
<gene>
    <name evidence="2" type="ORF">SAMN05421630_101242</name>
</gene>
<evidence type="ECO:0000313" key="2">
    <source>
        <dbReference type="EMBL" id="SDC05361.1"/>
    </source>
</evidence>
<accession>A0A222VMS8</accession>
<sequence length="220" mass="22806">MGAIYLVRHGQASFGAADYDVLSATGERQAGVVGEELGRRGVTLAHALSGTLSRQVATAVTALAGFAPHAVLRRDERWNEYDFTDVAAAHGDGAAQNARDPRAYQASLDAALAAWVRAGEHGGAKETWPGFVTRVTSALDELVADLGKGEQAVVFTSGGVIATVCGLLTGGAEHGLLRLNRVAVNTGITKIVTGRSGTTLLSFNEHGHIDAAASGLLSYR</sequence>
<dbReference type="OrthoDB" id="280692at2"/>
<dbReference type="Gene3D" id="3.40.50.1240">
    <property type="entry name" value="Phosphoglycerate mutase-like"/>
    <property type="match status" value="1"/>
</dbReference>
<keyword evidence="1" id="KW-0378">Hydrolase</keyword>
<dbReference type="GO" id="GO:0016787">
    <property type="term" value="F:hydrolase activity"/>
    <property type="evidence" value="ECO:0007669"/>
    <property type="project" value="UniProtKB-KW"/>
</dbReference>
<dbReference type="Pfam" id="PF00300">
    <property type="entry name" value="His_Phos_1"/>
    <property type="match status" value="1"/>
</dbReference>
<dbReference type="AlphaFoldDB" id="A0A222VMS8"/>
<organism evidence="2 3">
    <name type="scientific">Prauserella marina</name>
    <dbReference type="NCBI Taxonomy" id="530584"/>
    <lineage>
        <taxon>Bacteria</taxon>
        <taxon>Bacillati</taxon>
        <taxon>Actinomycetota</taxon>
        <taxon>Actinomycetes</taxon>
        <taxon>Pseudonocardiales</taxon>
        <taxon>Pseudonocardiaceae</taxon>
        <taxon>Prauserella</taxon>
    </lineage>
</organism>
<proteinExistence type="predicted"/>
<dbReference type="InterPro" id="IPR029033">
    <property type="entry name" value="His_PPase_superfam"/>
</dbReference>
<dbReference type="Proteomes" id="UP000199494">
    <property type="component" value="Unassembled WGS sequence"/>
</dbReference>
<dbReference type="InterPro" id="IPR051021">
    <property type="entry name" value="Mito_Ser/Thr_phosphatase"/>
</dbReference>
<evidence type="ECO:0000256" key="1">
    <source>
        <dbReference type="ARBA" id="ARBA00022801"/>
    </source>
</evidence>